<dbReference type="PANTHER" id="PTHR46144:SF6">
    <property type="entry name" value="C2H2-TYPE DOMAIN-CONTAINING PROTEIN"/>
    <property type="match status" value="1"/>
</dbReference>
<dbReference type="Pfam" id="PF12874">
    <property type="entry name" value="zf-met"/>
    <property type="match status" value="2"/>
</dbReference>
<dbReference type="InterPro" id="IPR003604">
    <property type="entry name" value="Matrin/U1-like-C_Znf_C2H2"/>
</dbReference>
<evidence type="ECO:0000259" key="9">
    <source>
        <dbReference type="SMART" id="SM00451"/>
    </source>
</evidence>
<keyword evidence="2" id="KW-0479">Metal-binding</keyword>
<dbReference type="AlphaFoldDB" id="A0AAE1JP91"/>
<comment type="subcellular location">
    <subcellularLocation>
        <location evidence="1">Nucleus</location>
    </subcellularLocation>
</comment>
<feature type="region of interest" description="Disordered" evidence="7">
    <location>
        <begin position="219"/>
        <end position="272"/>
    </location>
</feature>
<proteinExistence type="predicted"/>
<reference evidence="10" key="1">
    <citation type="submission" date="2023-10" db="EMBL/GenBank/DDBJ databases">
        <title>Chromosome-level genome of the transformable northern wattle, Acacia crassicarpa.</title>
        <authorList>
            <person name="Massaro I."/>
            <person name="Sinha N.R."/>
            <person name="Poethig S."/>
            <person name="Leichty A.R."/>
        </authorList>
    </citation>
    <scope>NUCLEOTIDE SEQUENCE</scope>
    <source>
        <strain evidence="10">Acra3RX</strain>
        <tissue evidence="10">Leaf</tissue>
    </source>
</reference>
<evidence type="ECO:0000256" key="6">
    <source>
        <dbReference type="ARBA" id="ARBA00023242"/>
    </source>
</evidence>
<evidence type="ECO:0000256" key="3">
    <source>
        <dbReference type="ARBA" id="ARBA00022737"/>
    </source>
</evidence>
<keyword evidence="3" id="KW-0677">Repeat</keyword>
<keyword evidence="5" id="KW-0862">Zinc</keyword>
<sequence length="321" mass="34232">MEHTTVPELQPNPTPASLSSYPPAAAAYFPASYPPHYQLYFQNPNPPSADPQSSAGTQEFHGGSGAEPGLNPPGVTSYAPATSDSVSHLTHEAHANYSYAHNPVADSSSGYYYDPNAQNWAAREAVMQFGMDPAGYGAAIPVASTGSEQLATSNTNTAWWTNTTTQPQVNGARKKPKKLKIKVVQSAYCEVCKIDCTSKDVLDQHKLGKKHKKNLEKLKEALRPPPQVPVLPNTSSNPVIGPQPQPEGDNSKSGGGSKKKRKATQTPADLENKKKKVLEGGAAAAAVKICTICNVVCNSETVFNYHLAGQKHAAMLKKQAS</sequence>
<dbReference type="InterPro" id="IPR036236">
    <property type="entry name" value="Znf_C2H2_sf"/>
</dbReference>
<dbReference type="Proteomes" id="UP001293593">
    <property type="component" value="Unassembled WGS sequence"/>
</dbReference>
<dbReference type="Gene3D" id="3.30.160.60">
    <property type="entry name" value="Classic Zinc Finger"/>
    <property type="match status" value="2"/>
</dbReference>
<feature type="region of interest" description="Disordered" evidence="7">
    <location>
        <begin position="1"/>
        <end position="21"/>
    </location>
</feature>
<keyword evidence="6" id="KW-0539">Nucleus</keyword>
<evidence type="ECO:0000313" key="11">
    <source>
        <dbReference type="Proteomes" id="UP001293593"/>
    </source>
</evidence>
<evidence type="ECO:0000259" key="8">
    <source>
        <dbReference type="SMART" id="SM00355"/>
    </source>
</evidence>
<feature type="domain" description="C2H2-type" evidence="8">
    <location>
        <begin position="288"/>
        <end position="312"/>
    </location>
</feature>
<dbReference type="InterPro" id="IPR013087">
    <property type="entry name" value="Znf_C2H2_type"/>
</dbReference>
<keyword evidence="11" id="KW-1185">Reference proteome</keyword>
<evidence type="ECO:0000256" key="4">
    <source>
        <dbReference type="ARBA" id="ARBA00022771"/>
    </source>
</evidence>
<feature type="domain" description="U1-type" evidence="9">
    <location>
        <begin position="285"/>
        <end position="319"/>
    </location>
</feature>
<organism evidence="10 11">
    <name type="scientific">Acacia crassicarpa</name>
    <name type="common">northern wattle</name>
    <dbReference type="NCBI Taxonomy" id="499986"/>
    <lineage>
        <taxon>Eukaryota</taxon>
        <taxon>Viridiplantae</taxon>
        <taxon>Streptophyta</taxon>
        <taxon>Embryophyta</taxon>
        <taxon>Tracheophyta</taxon>
        <taxon>Spermatophyta</taxon>
        <taxon>Magnoliopsida</taxon>
        <taxon>eudicotyledons</taxon>
        <taxon>Gunneridae</taxon>
        <taxon>Pentapetalae</taxon>
        <taxon>rosids</taxon>
        <taxon>fabids</taxon>
        <taxon>Fabales</taxon>
        <taxon>Fabaceae</taxon>
        <taxon>Caesalpinioideae</taxon>
        <taxon>mimosoid clade</taxon>
        <taxon>Acacieae</taxon>
        <taxon>Acacia</taxon>
    </lineage>
</organism>
<feature type="domain" description="C2H2-type" evidence="8">
    <location>
        <begin position="187"/>
        <end position="211"/>
    </location>
</feature>
<dbReference type="SUPFAM" id="SSF57667">
    <property type="entry name" value="beta-beta-alpha zinc fingers"/>
    <property type="match status" value="2"/>
</dbReference>
<dbReference type="SMART" id="SM00451">
    <property type="entry name" value="ZnF_U1"/>
    <property type="match status" value="2"/>
</dbReference>
<evidence type="ECO:0000256" key="5">
    <source>
        <dbReference type="ARBA" id="ARBA00022833"/>
    </source>
</evidence>
<evidence type="ECO:0000256" key="1">
    <source>
        <dbReference type="ARBA" id="ARBA00004123"/>
    </source>
</evidence>
<accession>A0AAE1JP91</accession>
<evidence type="ECO:0000313" key="10">
    <source>
        <dbReference type="EMBL" id="KAK4271937.1"/>
    </source>
</evidence>
<dbReference type="GO" id="GO:0008270">
    <property type="term" value="F:zinc ion binding"/>
    <property type="evidence" value="ECO:0007669"/>
    <property type="project" value="UniProtKB-KW"/>
</dbReference>
<dbReference type="InterPro" id="IPR051868">
    <property type="entry name" value="ZN346_ZMAT4"/>
</dbReference>
<keyword evidence="4" id="KW-0863">Zinc-finger</keyword>
<evidence type="ECO:0008006" key="12">
    <source>
        <dbReference type="Google" id="ProtNLM"/>
    </source>
</evidence>
<evidence type="ECO:0000256" key="7">
    <source>
        <dbReference type="SAM" id="MobiDB-lite"/>
    </source>
</evidence>
<dbReference type="GO" id="GO:0005634">
    <property type="term" value="C:nucleus"/>
    <property type="evidence" value="ECO:0007669"/>
    <property type="project" value="UniProtKB-SubCell"/>
</dbReference>
<evidence type="ECO:0000256" key="2">
    <source>
        <dbReference type="ARBA" id="ARBA00022723"/>
    </source>
</evidence>
<dbReference type="PANTHER" id="PTHR46144">
    <property type="entry name" value="ZINC FINGER PROTEIN 385B-LIKE"/>
    <property type="match status" value="1"/>
</dbReference>
<protein>
    <recommendedName>
        <fullName evidence="12">Zinc finger RNA-binding protein</fullName>
    </recommendedName>
</protein>
<name>A0AAE1JP91_9FABA</name>
<feature type="domain" description="U1-type" evidence="9">
    <location>
        <begin position="184"/>
        <end position="218"/>
    </location>
</feature>
<feature type="region of interest" description="Disordered" evidence="7">
    <location>
        <begin position="39"/>
        <end position="87"/>
    </location>
</feature>
<dbReference type="EMBL" id="JAWXYG010000005">
    <property type="protein sequence ID" value="KAK4271937.1"/>
    <property type="molecule type" value="Genomic_DNA"/>
</dbReference>
<comment type="caution">
    <text evidence="10">The sequence shown here is derived from an EMBL/GenBank/DDBJ whole genome shotgun (WGS) entry which is preliminary data.</text>
</comment>
<dbReference type="SMART" id="SM00355">
    <property type="entry name" value="ZnF_C2H2"/>
    <property type="match status" value="2"/>
</dbReference>
<gene>
    <name evidence="10" type="ORF">QN277_020555</name>
</gene>
<dbReference type="GO" id="GO:0003676">
    <property type="term" value="F:nucleic acid binding"/>
    <property type="evidence" value="ECO:0007669"/>
    <property type="project" value="InterPro"/>
</dbReference>